<sequence length="271" mass="30503">MDDVMLPGFRFHPTDEELVGFYLKKKIQQRVLPIELIKQVDIYKYDPWDLPNLAPMGEKEWGRAAKGTKTDWMMHEFRLPSLSQSQLSPSKGILDKSLPPNDAWAICRIFKKTSPMAQRALISHSWVSEQKTDLCINDSRLASSSDSFSPHDVTPSCLPPMNQTVLKQSPFSIPHTGFPNGFMFSTMDDISGPTNKSTLSDEAPVLFNLDMTNTCENIGFGEQQFSDFGDHEEGLRLTGGFPFSLPSTVADDWNHDTPWDSDSPTYSTTRC</sequence>
<dbReference type="PANTHER" id="PTHR31744">
    <property type="entry name" value="PROTEIN CUP-SHAPED COTYLEDON 2-RELATED"/>
    <property type="match status" value="1"/>
</dbReference>
<keyword evidence="3" id="KW-0804">Transcription</keyword>
<evidence type="ECO:0000256" key="4">
    <source>
        <dbReference type="ARBA" id="ARBA00023242"/>
    </source>
</evidence>
<dbReference type="SUPFAM" id="SSF101941">
    <property type="entry name" value="NAC domain"/>
    <property type="match status" value="1"/>
</dbReference>
<evidence type="ECO:0000313" key="7">
    <source>
        <dbReference type="EMBL" id="KAK9071732.1"/>
    </source>
</evidence>
<dbReference type="GO" id="GO:0006355">
    <property type="term" value="P:regulation of DNA-templated transcription"/>
    <property type="evidence" value="ECO:0007669"/>
    <property type="project" value="InterPro"/>
</dbReference>
<dbReference type="AlphaFoldDB" id="A0AAP0DFL9"/>
<keyword evidence="2" id="KW-0238">DNA-binding</keyword>
<keyword evidence="4" id="KW-0539">Nucleus</keyword>
<dbReference type="PANTHER" id="PTHR31744:SF56">
    <property type="entry name" value="NAC DOMAIN-CONTAINING PROTEIN 94-RELATED"/>
    <property type="match status" value="1"/>
</dbReference>
<evidence type="ECO:0000256" key="5">
    <source>
        <dbReference type="SAM" id="MobiDB-lite"/>
    </source>
</evidence>
<dbReference type="GO" id="GO:0003677">
    <property type="term" value="F:DNA binding"/>
    <property type="evidence" value="ECO:0007669"/>
    <property type="project" value="UniProtKB-KW"/>
</dbReference>
<gene>
    <name evidence="7" type="ORF">SSX86_008161</name>
</gene>
<dbReference type="InterPro" id="IPR036093">
    <property type="entry name" value="NAC_dom_sf"/>
</dbReference>
<dbReference type="PROSITE" id="PS51005">
    <property type="entry name" value="NAC"/>
    <property type="match status" value="1"/>
</dbReference>
<evidence type="ECO:0000256" key="3">
    <source>
        <dbReference type="ARBA" id="ARBA00023163"/>
    </source>
</evidence>
<name>A0AAP0DFL9_9ASTR</name>
<evidence type="ECO:0000256" key="2">
    <source>
        <dbReference type="ARBA" id="ARBA00023125"/>
    </source>
</evidence>
<feature type="domain" description="NAC" evidence="6">
    <location>
        <begin position="5"/>
        <end position="156"/>
    </location>
</feature>
<dbReference type="Proteomes" id="UP001408789">
    <property type="component" value="Unassembled WGS sequence"/>
</dbReference>
<evidence type="ECO:0000256" key="1">
    <source>
        <dbReference type="ARBA" id="ARBA00023015"/>
    </source>
</evidence>
<keyword evidence="1" id="KW-0805">Transcription regulation</keyword>
<proteinExistence type="predicted"/>
<feature type="region of interest" description="Disordered" evidence="5">
    <location>
        <begin position="252"/>
        <end position="271"/>
    </location>
</feature>
<evidence type="ECO:0000259" key="6">
    <source>
        <dbReference type="PROSITE" id="PS51005"/>
    </source>
</evidence>
<evidence type="ECO:0000313" key="8">
    <source>
        <dbReference type="Proteomes" id="UP001408789"/>
    </source>
</evidence>
<comment type="caution">
    <text evidence="7">The sequence shown here is derived from an EMBL/GenBank/DDBJ whole genome shotgun (WGS) entry which is preliminary data.</text>
</comment>
<organism evidence="7 8">
    <name type="scientific">Deinandra increscens subsp. villosa</name>
    <dbReference type="NCBI Taxonomy" id="3103831"/>
    <lineage>
        <taxon>Eukaryota</taxon>
        <taxon>Viridiplantae</taxon>
        <taxon>Streptophyta</taxon>
        <taxon>Embryophyta</taxon>
        <taxon>Tracheophyta</taxon>
        <taxon>Spermatophyta</taxon>
        <taxon>Magnoliopsida</taxon>
        <taxon>eudicotyledons</taxon>
        <taxon>Gunneridae</taxon>
        <taxon>Pentapetalae</taxon>
        <taxon>asterids</taxon>
        <taxon>campanulids</taxon>
        <taxon>Asterales</taxon>
        <taxon>Asteraceae</taxon>
        <taxon>Asteroideae</taxon>
        <taxon>Heliantheae alliance</taxon>
        <taxon>Madieae</taxon>
        <taxon>Madiinae</taxon>
        <taxon>Deinandra</taxon>
    </lineage>
</organism>
<dbReference type="Gene3D" id="2.170.150.80">
    <property type="entry name" value="NAC domain"/>
    <property type="match status" value="2"/>
</dbReference>
<protein>
    <recommendedName>
        <fullName evidence="6">NAC domain-containing protein</fullName>
    </recommendedName>
</protein>
<feature type="compositionally biased region" description="Polar residues" evidence="5">
    <location>
        <begin position="260"/>
        <end position="271"/>
    </location>
</feature>
<reference evidence="7 8" key="1">
    <citation type="submission" date="2024-04" db="EMBL/GenBank/DDBJ databases">
        <title>The reference genome of an endangered Asteraceae, Deinandra increscens subsp. villosa, native to the Central Coast of California.</title>
        <authorList>
            <person name="Guilliams M."/>
            <person name="Hasenstab-Lehman K."/>
            <person name="Meyer R."/>
            <person name="Mcevoy S."/>
        </authorList>
    </citation>
    <scope>NUCLEOTIDE SEQUENCE [LARGE SCALE GENOMIC DNA]</scope>
    <source>
        <tissue evidence="7">Leaf</tissue>
    </source>
</reference>
<dbReference type="Pfam" id="PF02365">
    <property type="entry name" value="NAM"/>
    <property type="match status" value="1"/>
</dbReference>
<keyword evidence="8" id="KW-1185">Reference proteome</keyword>
<accession>A0AAP0DFL9</accession>
<dbReference type="EMBL" id="JBCNJP010000010">
    <property type="protein sequence ID" value="KAK9071732.1"/>
    <property type="molecule type" value="Genomic_DNA"/>
</dbReference>
<dbReference type="InterPro" id="IPR003441">
    <property type="entry name" value="NAC-dom"/>
</dbReference>